<dbReference type="PANTHER" id="PTHR43214">
    <property type="entry name" value="TWO-COMPONENT RESPONSE REGULATOR"/>
    <property type="match status" value="1"/>
</dbReference>
<feature type="domain" description="Response regulatory" evidence="7">
    <location>
        <begin position="3"/>
        <end position="119"/>
    </location>
</feature>
<comment type="caution">
    <text evidence="8">The sequence shown here is derived from an EMBL/GenBank/DDBJ whole genome shotgun (WGS) entry which is preliminary data.</text>
</comment>
<dbReference type="GO" id="GO:0000160">
    <property type="term" value="P:phosphorelay signal transduction system"/>
    <property type="evidence" value="ECO:0007669"/>
    <property type="project" value="InterPro"/>
</dbReference>
<gene>
    <name evidence="8" type="ORF">G5C65_21205</name>
</gene>
<dbReference type="InterPro" id="IPR039420">
    <property type="entry name" value="WalR-like"/>
</dbReference>
<keyword evidence="4" id="KW-0804">Transcription</keyword>
<dbReference type="GO" id="GO:0003677">
    <property type="term" value="F:DNA binding"/>
    <property type="evidence" value="ECO:0007669"/>
    <property type="project" value="UniProtKB-KW"/>
</dbReference>
<dbReference type="InterPro" id="IPR016032">
    <property type="entry name" value="Sig_transdc_resp-reg_C-effctor"/>
</dbReference>
<dbReference type="SMART" id="SM00421">
    <property type="entry name" value="HTH_LUXR"/>
    <property type="match status" value="1"/>
</dbReference>
<keyword evidence="2" id="KW-0805">Transcription regulation</keyword>
<dbReference type="Pfam" id="PF00072">
    <property type="entry name" value="Response_reg"/>
    <property type="match status" value="1"/>
</dbReference>
<evidence type="ECO:0000256" key="5">
    <source>
        <dbReference type="PROSITE-ProRule" id="PRU00169"/>
    </source>
</evidence>
<evidence type="ECO:0000259" key="7">
    <source>
        <dbReference type="PROSITE" id="PS50110"/>
    </source>
</evidence>
<evidence type="ECO:0000313" key="8">
    <source>
        <dbReference type="EMBL" id="NGO70826.1"/>
    </source>
</evidence>
<dbReference type="SUPFAM" id="SSF46894">
    <property type="entry name" value="C-terminal effector domain of the bipartite response regulators"/>
    <property type="match status" value="1"/>
</dbReference>
<dbReference type="Gene3D" id="3.40.50.2300">
    <property type="match status" value="1"/>
</dbReference>
<organism evidence="8 9">
    <name type="scientific">Streptomyces boncukensis</name>
    <dbReference type="NCBI Taxonomy" id="2711219"/>
    <lineage>
        <taxon>Bacteria</taxon>
        <taxon>Bacillati</taxon>
        <taxon>Actinomycetota</taxon>
        <taxon>Actinomycetes</taxon>
        <taxon>Kitasatosporales</taxon>
        <taxon>Streptomycetaceae</taxon>
        <taxon>Streptomyces</taxon>
    </lineage>
</organism>
<keyword evidence="9" id="KW-1185">Reference proteome</keyword>
<dbReference type="GO" id="GO:0006355">
    <property type="term" value="P:regulation of DNA-templated transcription"/>
    <property type="evidence" value="ECO:0007669"/>
    <property type="project" value="InterPro"/>
</dbReference>
<dbReference type="PROSITE" id="PS50110">
    <property type="entry name" value="RESPONSE_REGULATORY"/>
    <property type="match status" value="1"/>
</dbReference>
<dbReference type="AlphaFoldDB" id="A0A6G4WZW0"/>
<dbReference type="InterPro" id="IPR000792">
    <property type="entry name" value="Tscrpt_reg_LuxR_C"/>
</dbReference>
<feature type="non-terminal residue" evidence="8">
    <location>
        <position position="217"/>
    </location>
</feature>
<dbReference type="RefSeq" id="WP_165300480.1">
    <property type="nucleotide sequence ID" value="NZ_JAAKZZ010000237.1"/>
</dbReference>
<name>A0A6G4WZW0_9ACTN</name>
<dbReference type="CDD" id="cd06170">
    <property type="entry name" value="LuxR_C_like"/>
    <property type="match status" value="1"/>
</dbReference>
<evidence type="ECO:0000256" key="3">
    <source>
        <dbReference type="ARBA" id="ARBA00023125"/>
    </source>
</evidence>
<dbReference type="InterPro" id="IPR001789">
    <property type="entry name" value="Sig_transdc_resp-reg_receiver"/>
</dbReference>
<feature type="domain" description="HTH luxR-type" evidence="6">
    <location>
        <begin position="149"/>
        <end position="214"/>
    </location>
</feature>
<keyword evidence="1 5" id="KW-0597">Phosphoprotein</keyword>
<dbReference type="InterPro" id="IPR011006">
    <property type="entry name" value="CheY-like_superfamily"/>
</dbReference>
<dbReference type="CDD" id="cd17535">
    <property type="entry name" value="REC_NarL-like"/>
    <property type="match status" value="1"/>
</dbReference>
<dbReference type="InterPro" id="IPR058245">
    <property type="entry name" value="NreC/VraR/RcsB-like_REC"/>
</dbReference>
<evidence type="ECO:0000256" key="2">
    <source>
        <dbReference type="ARBA" id="ARBA00023015"/>
    </source>
</evidence>
<dbReference type="PRINTS" id="PR00038">
    <property type="entry name" value="HTHLUXR"/>
</dbReference>
<dbReference type="EMBL" id="JAAKZZ010000237">
    <property type="protein sequence ID" value="NGO70826.1"/>
    <property type="molecule type" value="Genomic_DNA"/>
</dbReference>
<evidence type="ECO:0000256" key="4">
    <source>
        <dbReference type="ARBA" id="ARBA00023163"/>
    </source>
</evidence>
<keyword evidence="3" id="KW-0238">DNA-binding</keyword>
<reference evidence="8 9" key="1">
    <citation type="submission" date="2020-02" db="EMBL/GenBank/DDBJ databases">
        <title>Whole-genome analyses of novel actinobacteria.</title>
        <authorList>
            <person name="Sahin N."/>
            <person name="Tatar D."/>
        </authorList>
    </citation>
    <scope>NUCLEOTIDE SEQUENCE [LARGE SCALE GENOMIC DNA]</scope>
    <source>
        <strain evidence="8 9">SB3404</strain>
    </source>
</reference>
<feature type="modified residue" description="4-aspartylphosphate" evidence="5">
    <location>
        <position position="54"/>
    </location>
</feature>
<accession>A0A6G4WZW0</accession>
<sequence>MIRVLLADDDPLVRAGLKLMLRGADGIEVVGEVEDGGGVAEAVRRSTPDVVLMDIRMPVLDGIAATRALARKEAAPQVIVLTTFDGDTTVLEAMRAGAAGYLLKHTEPEEIVAAVRRAAVGEPALSPSVARTLIAYAAASPADSRAEKARRQLAQLSGREREIAAAVAEGLSNTEIGARLHLSTGTVKATLSSALSKLGLDNRVQLALLAHDANGEG</sequence>
<evidence type="ECO:0000256" key="1">
    <source>
        <dbReference type="ARBA" id="ARBA00022553"/>
    </source>
</evidence>
<dbReference type="SUPFAM" id="SSF52172">
    <property type="entry name" value="CheY-like"/>
    <property type="match status" value="1"/>
</dbReference>
<dbReference type="SMART" id="SM00448">
    <property type="entry name" value="REC"/>
    <property type="match status" value="1"/>
</dbReference>
<dbReference type="PROSITE" id="PS50043">
    <property type="entry name" value="HTH_LUXR_2"/>
    <property type="match status" value="1"/>
</dbReference>
<protein>
    <submittedName>
        <fullName evidence="8">Response regulator transcription factor</fullName>
    </submittedName>
</protein>
<evidence type="ECO:0000259" key="6">
    <source>
        <dbReference type="PROSITE" id="PS50043"/>
    </source>
</evidence>
<evidence type="ECO:0000313" key="9">
    <source>
        <dbReference type="Proteomes" id="UP000477722"/>
    </source>
</evidence>
<dbReference type="Pfam" id="PF00196">
    <property type="entry name" value="GerE"/>
    <property type="match status" value="1"/>
</dbReference>
<dbReference type="Proteomes" id="UP000477722">
    <property type="component" value="Unassembled WGS sequence"/>
</dbReference>
<dbReference type="PANTHER" id="PTHR43214:SF24">
    <property type="entry name" value="TRANSCRIPTIONAL REGULATORY PROTEIN NARL-RELATED"/>
    <property type="match status" value="1"/>
</dbReference>
<proteinExistence type="predicted"/>